<gene>
    <name evidence="5" type="ORF">WDJ50_10135</name>
</gene>
<dbReference type="RefSeq" id="WP_339094736.1">
    <property type="nucleotide sequence ID" value="NZ_CP149782.1"/>
</dbReference>
<dbReference type="Pfam" id="PF05193">
    <property type="entry name" value="Peptidase_M16_C"/>
    <property type="match status" value="1"/>
</dbReference>
<feature type="domain" description="Peptidase M16 N-terminal" evidence="3">
    <location>
        <begin position="18"/>
        <end position="162"/>
    </location>
</feature>
<evidence type="ECO:0000259" key="3">
    <source>
        <dbReference type="Pfam" id="PF00675"/>
    </source>
</evidence>
<accession>A0AAU6Q0P3</accession>
<organism evidence="5">
    <name type="scientific">Deinococcus sp. VB142</name>
    <dbReference type="NCBI Taxonomy" id="3112952"/>
    <lineage>
        <taxon>Bacteria</taxon>
        <taxon>Thermotogati</taxon>
        <taxon>Deinococcota</taxon>
        <taxon>Deinococci</taxon>
        <taxon>Deinococcales</taxon>
        <taxon>Deinococcaceae</taxon>
        <taxon>Deinococcus</taxon>
    </lineage>
</organism>
<dbReference type="InterPro" id="IPR011765">
    <property type="entry name" value="Pept_M16_N"/>
</dbReference>
<dbReference type="Gene3D" id="3.30.830.10">
    <property type="entry name" value="Metalloenzyme, LuxS/M16 peptidase-like"/>
    <property type="match status" value="2"/>
</dbReference>
<dbReference type="GO" id="GO:0046872">
    <property type="term" value="F:metal ion binding"/>
    <property type="evidence" value="ECO:0007669"/>
    <property type="project" value="InterPro"/>
</dbReference>
<feature type="domain" description="Peptidase M16 C-terminal" evidence="4">
    <location>
        <begin position="169"/>
        <end position="340"/>
    </location>
</feature>
<protein>
    <submittedName>
        <fullName evidence="5">Pitrilysin family protein</fullName>
    </submittedName>
</protein>
<dbReference type="PROSITE" id="PS00143">
    <property type="entry name" value="INSULINASE"/>
    <property type="match status" value="1"/>
</dbReference>
<evidence type="ECO:0000256" key="2">
    <source>
        <dbReference type="RuleBase" id="RU004447"/>
    </source>
</evidence>
<dbReference type="InterPro" id="IPR007863">
    <property type="entry name" value="Peptidase_M16_C"/>
</dbReference>
<dbReference type="AlphaFoldDB" id="A0AAU6Q0P3"/>
<dbReference type="Pfam" id="PF00675">
    <property type="entry name" value="Peptidase_M16"/>
    <property type="match status" value="1"/>
</dbReference>
<evidence type="ECO:0000313" key="5">
    <source>
        <dbReference type="EMBL" id="WYF43773.1"/>
    </source>
</evidence>
<dbReference type="EMBL" id="CP149782">
    <property type="protein sequence ID" value="WYF43773.1"/>
    <property type="molecule type" value="Genomic_DNA"/>
</dbReference>
<comment type="similarity">
    <text evidence="1 2">Belongs to the peptidase M16 family.</text>
</comment>
<dbReference type="SUPFAM" id="SSF63411">
    <property type="entry name" value="LuxS/MPP-like metallohydrolase"/>
    <property type="match status" value="2"/>
</dbReference>
<sequence length="420" mass="45280">MSGGTFSREVLPGGLTLLLEPDAQAQSVAAGYFVATGARDETADVMGVSHFLEHLMFKGSERLGAAALAERLDDLGGQANAFTGEEVTAYHAAALPERADELLETLTELMRPALRPDDIEPERGVILEEIAMYAEQPGVRVAEALRRDYWGEHPLSFTVLGTAQTVGALRREQLQHHWATHYRADAVTLVVTGAFDAGAVREWAARELGGWPAKTAAPSPVSPPTPLHPGTVRVMREPNLTRTQVAFALPGLPSRHPLREAAAVLAELIGGENGALYWALLDTGLADSADLSHLDYRDAGLFEGGFSCDPQRTGEVLRRTRLVLESAETLITEASVRRVARKAAVSILLRSESPQGRLFALGLEHLATGQTFSAEELADRYLRVTPDDVREVLRLCPLAQPTVVVLGPPDTLSGETAEPQ</sequence>
<evidence type="ECO:0000256" key="1">
    <source>
        <dbReference type="ARBA" id="ARBA00007261"/>
    </source>
</evidence>
<dbReference type="InterPro" id="IPR011249">
    <property type="entry name" value="Metalloenz_LuxS/M16"/>
</dbReference>
<name>A0AAU6Q0P3_9DEIO</name>
<dbReference type="PANTHER" id="PTHR11851">
    <property type="entry name" value="METALLOPROTEASE"/>
    <property type="match status" value="1"/>
</dbReference>
<dbReference type="InterPro" id="IPR050361">
    <property type="entry name" value="MPP/UQCRC_Complex"/>
</dbReference>
<dbReference type="GO" id="GO:0006508">
    <property type="term" value="P:proteolysis"/>
    <property type="evidence" value="ECO:0007669"/>
    <property type="project" value="InterPro"/>
</dbReference>
<reference evidence="5" key="1">
    <citation type="submission" date="2024-03" db="EMBL/GenBank/DDBJ databases">
        <title>Deinococcus weizhi sp. nov., isolated from human skin.</title>
        <authorList>
            <person name="Wei Z."/>
            <person name="Tian F."/>
            <person name="Yang C."/>
            <person name="Xin L.T."/>
            <person name="Wen Z.J."/>
            <person name="Lan K.C."/>
            <person name="Yu L."/>
            <person name="Zhe W."/>
            <person name="Dan F.D."/>
            <person name="Jun W."/>
            <person name="Rui Z."/>
            <person name="Yong X.J."/>
            <person name="Ting Y."/>
            <person name="Wei X."/>
            <person name="Xu Z.G."/>
            <person name="Xin Z."/>
            <person name="Dong F.G."/>
            <person name="Ni X.M."/>
            <person name="Zheng M.G."/>
            <person name="Chun Y."/>
            <person name="Qian W.X."/>
        </authorList>
    </citation>
    <scope>NUCLEOTIDE SEQUENCE</scope>
    <source>
        <strain evidence="5">VB142</strain>
    </source>
</reference>
<proteinExistence type="inferred from homology"/>
<dbReference type="InterPro" id="IPR001431">
    <property type="entry name" value="Pept_M16_Zn_BS"/>
</dbReference>
<evidence type="ECO:0000259" key="4">
    <source>
        <dbReference type="Pfam" id="PF05193"/>
    </source>
</evidence>
<dbReference type="GO" id="GO:0004222">
    <property type="term" value="F:metalloendopeptidase activity"/>
    <property type="evidence" value="ECO:0007669"/>
    <property type="project" value="InterPro"/>
</dbReference>
<dbReference type="PANTHER" id="PTHR11851:SF49">
    <property type="entry name" value="MITOCHONDRIAL-PROCESSING PEPTIDASE SUBUNIT ALPHA"/>
    <property type="match status" value="1"/>
</dbReference>